<dbReference type="FunFam" id="3.30.420.10:FF:000080">
    <property type="entry name" value="Small RNA degrading nuclease 3"/>
    <property type="match status" value="1"/>
</dbReference>
<dbReference type="PANTHER" id="PTHR12801:SF115">
    <property type="entry name" value="FI18136P1-RELATED"/>
    <property type="match status" value="1"/>
</dbReference>
<organism evidence="11 12">
    <name type="scientific">Linum tenue</name>
    <dbReference type="NCBI Taxonomy" id="586396"/>
    <lineage>
        <taxon>Eukaryota</taxon>
        <taxon>Viridiplantae</taxon>
        <taxon>Streptophyta</taxon>
        <taxon>Embryophyta</taxon>
        <taxon>Tracheophyta</taxon>
        <taxon>Spermatophyta</taxon>
        <taxon>Magnoliopsida</taxon>
        <taxon>eudicotyledons</taxon>
        <taxon>Gunneridae</taxon>
        <taxon>Pentapetalae</taxon>
        <taxon>rosids</taxon>
        <taxon>fabids</taxon>
        <taxon>Malpighiales</taxon>
        <taxon>Linaceae</taxon>
        <taxon>Linum</taxon>
    </lineage>
</organism>
<keyword evidence="3" id="KW-0540">Nuclease</keyword>
<dbReference type="InterPro" id="IPR036397">
    <property type="entry name" value="RNaseH_sf"/>
</dbReference>
<dbReference type="SUPFAM" id="SSF53098">
    <property type="entry name" value="Ribonuclease H-like"/>
    <property type="match status" value="1"/>
</dbReference>
<evidence type="ECO:0000256" key="2">
    <source>
        <dbReference type="ARBA" id="ARBA00006357"/>
    </source>
</evidence>
<dbReference type="GO" id="GO:0005634">
    <property type="term" value="C:nucleus"/>
    <property type="evidence" value="ECO:0007669"/>
    <property type="project" value="UniProtKB-SubCell"/>
</dbReference>
<feature type="coiled-coil region" evidence="8">
    <location>
        <begin position="457"/>
        <end position="488"/>
    </location>
</feature>
<sequence>MDDKLAAVIAAAPAKVLTEIVKLAQRQGRKGTKGSWKEFLNVYDKKFGSSLSDPGKRPKEALASFLQTFSGEEDSKFVDNVLKSHSSREVLLQIAKEASGDVSPEQRLVHLTLEHPLFMAKYVFPSYEKDWVVTKPCKMSKLVKSDEMLALDCEMVLCEDGTDALVRVCVVDRDLQVKLHEKVNPYKPVADYRTEITGIHPGDLDNVTCSLRDIQKSLKKLLSKGSILVGHGLHNDLLALKLDHARIIDTSLIYKNSVGRVPSLSNLCESILGYKLREEGAPHNCLDDARTAMKIVLAKLKHGVDKETPLLVSNLKSASVQVPDDELARLLVHKIPSAVPTEELRRVFPANFTIELKPLKKGQGKHYSVLAIFKKLREAHEAFQKVDGSIEKDSAGRPQKLVTLVSDSGKTTTVCVRQMVPEDSLQDQQQKRALELEDRGGQKKRKTDQSSEDGHLLEEIERLKQELRVQGEAHLKETERLKQELEEKDVKNHCDDHLKEMEKLKQHIRAKDLEIATQDKIIADLKQKLNDAKTTKKGR</sequence>
<dbReference type="GO" id="GO:0003676">
    <property type="term" value="F:nucleic acid binding"/>
    <property type="evidence" value="ECO:0007669"/>
    <property type="project" value="InterPro"/>
</dbReference>
<evidence type="ECO:0000256" key="6">
    <source>
        <dbReference type="ARBA" id="ARBA00023242"/>
    </source>
</evidence>
<dbReference type="EMBL" id="CAMGYJ010000004">
    <property type="protein sequence ID" value="CAI0406189.1"/>
    <property type="molecule type" value="Genomic_DNA"/>
</dbReference>
<keyword evidence="8" id="KW-0175">Coiled coil</keyword>
<gene>
    <name evidence="11" type="ORF">LITE_LOCUS13126</name>
</gene>
<dbReference type="InterPro" id="IPR034922">
    <property type="entry name" value="REX1-like_exo"/>
</dbReference>
<feature type="region of interest" description="Disordered" evidence="9">
    <location>
        <begin position="436"/>
        <end position="455"/>
    </location>
</feature>
<evidence type="ECO:0000256" key="5">
    <source>
        <dbReference type="ARBA" id="ARBA00022839"/>
    </source>
</evidence>
<name>A0AAV0JA92_9ROSI</name>
<feature type="domain" description="Exonuclease" evidence="10">
    <location>
        <begin position="147"/>
        <end position="305"/>
    </location>
</feature>
<accession>A0AAV0JA92</accession>
<reference evidence="11" key="1">
    <citation type="submission" date="2022-08" db="EMBL/GenBank/DDBJ databases">
        <authorList>
            <person name="Gutierrez-Valencia J."/>
        </authorList>
    </citation>
    <scope>NUCLEOTIDE SEQUENCE</scope>
</reference>
<keyword evidence="5" id="KW-0269">Exonuclease</keyword>
<evidence type="ECO:0000256" key="1">
    <source>
        <dbReference type="ARBA" id="ARBA00004123"/>
    </source>
</evidence>
<protein>
    <recommendedName>
        <fullName evidence="10">Exonuclease domain-containing protein</fullName>
    </recommendedName>
</protein>
<evidence type="ECO:0000256" key="9">
    <source>
        <dbReference type="SAM" id="MobiDB-lite"/>
    </source>
</evidence>
<dbReference type="PANTHER" id="PTHR12801">
    <property type="entry name" value="RNA EXONUCLEASE REXO1 / RECO3 FAMILY MEMBER-RELATED"/>
    <property type="match status" value="1"/>
</dbReference>
<comment type="similarity">
    <text evidence="2">Belongs to the REXO1/REXO3 family.</text>
</comment>
<dbReference type="Proteomes" id="UP001154282">
    <property type="component" value="Unassembled WGS sequence"/>
</dbReference>
<dbReference type="CDD" id="cd06145">
    <property type="entry name" value="REX1_like"/>
    <property type="match status" value="1"/>
</dbReference>
<dbReference type="AlphaFoldDB" id="A0AAV0JA92"/>
<dbReference type="Gene3D" id="3.30.420.10">
    <property type="entry name" value="Ribonuclease H-like superfamily/Ribonuclease H"/>
    <property type="match status" value="1"/>
</dbReference>
<dbReference type="InterPro" id="IPR012337">
    <property type="entry name" value="RNaseH-like_sf"/>
</dbReference>
<evidence type="ECO:0000313" key="12">
    <source>
        <dbReference type="Proteomes" id="UP001154282"/>
    </source>
</evidence>
<comment type="function">
    <text evidence="7">3'-5' exonuclease degrading single-stranded small RNAs.</text>
</comment>
<evidence type="ECO:0000259" key="10">
    <source>
        <dbReference type="SMART" id="SM00479"/>
    </source>
</evidence>
<keyword evidence="12" id="KW-1185">Reference proteome</keyword>
<comment type="caution">
    <text evidence="11">The sequence shown here is derived from an EMBL/GenBank/DDBJ whole genome shotgun (WGS) entry which is preliminary data.</text>
</comment>
<evidence type="ECO:0000313" key="11">
    <source>
        <dbReference type="EMBL" id="CAI0406189.1"/>
    </source>
</evidence>
<evidence type="ECO:0000256" key="4">
    <source>
        <dbReference type="ARBA" id="ARBA00022801"/>
    </source>
</evidence>
<keyword evidence="4" id="KW-0378">Hydrolase</keyword>
<evidence type="ECO:0000256" key="3">
    <source>
        <dbReference type="ARBA" id="ARBA00022722"/>
    </source>
</evidence>
<dbReference type="Pfam" id="PF00929">
    <property type="entry name" value="RNase_T"/>
    <property type="match status" value="1"/>
</dbReference>
<dbReference type="GO" id="GO:0004527">
    <property type="term" value="F:exonuclease activity"/>
    <property type="evidence" value="ECO:0007669"/>
    <property type="project" value="UniProtKB-KW"/>
</dbReference>
<evidence type="ECO:0000256" key="8">
    <source>
        <dbReference type="SAM" id="Coils"/>
    </source>
</evidence>
<proteinExistence type="inferred from homology"/>
<evidence type="ECO:0000256" key="7">
    <source>
        <dbReference type="ARBA" id="ARBA00053817"/>
    </source>
</evidence>
<dbReference type="InterPro" id="IPR047021">
    <property type="entry name" value="REXO1/3/4-like"/>
</dbReference>
<dbReference type="InterPro" id="IPR013520">
    <property type="entry name" value="Ribonucl_H"/>
</dbReference>
<keyword evidence="6" id="KW-0539">Nucleus</keyword>
<comment type="subcellular location">
    <subcellularLocation>
        <location evidence="1">Nucleus</location>
    </subcellularLocation>
</comment>
<dbReference type="SMART" id="SM00479">
    <property type="entry name" value="EXOIII"/>
    <property type="match status" value="1"/>
</dbReference>